<keyword evidence="3" id="KW-1185">Reference proteome</keyword>
<evidence type="ECO:0000313" key="3">
    <source>
        <dbReference type="Proteomes" id="UP000094065"/>
    </source>
</evidence>
<evidence type="ECO:0000313" key="2">
    <source>
        <dbReference type="EMBL" id="ODN74854.1"/>
    </source>
</evidence>
<dbReference type="AlphaFoldDB" id="A0A1E3HEW3"/>
<keyword evidence="1" id="KW-0472">Membrane</keyword>
<proteinExistence type="predicted"/>
<dbReference type="Proteomes" id="UP000094065">
    <property type="component" value="Unassembled WGS sequence"/>
</dbReference>
<comment type="caution">
    <text evidence="2">The sequence shown here is derived from an EMBL/GenBank/DDBJ whole genome shotgun (WGS) entry which is preliminary data.</text>
</comment>
<dbReference type="EMBL" id="AWGJ01000011">
    <property type="protein sequence ID" value="ODN74854.1"/>
    <property type="molecule type" value="Genomic_DNA"/>
</dbReference>
<evidence type="ECO:0000256" key="1">
    <source>
        <dbReference type="SAM" id="Phobius"/>
    </source>
</evidence>
<feature type="transmembrane region" description="Helical" evidence="1">
    <location>
        <begin position="15"/>
        <end position="34"/>
    </location>
</feature>
<feature type="transmembrane region" description="Helical" evidence="1">
    <location>
        <begin position="46"/>
        <end position="69"/>
    </location>
</feature>
<feature type="transmembrane region" description="Helical" evidence="1">
    <location>
        <begin position="89"/>
        <end position="107"/>
    </location>
</feature>
<reference evidence="2 3" key="1">
    <citation type="submission" date="2016-06" db="EMBL/GenBank/DDBJ databases">
        <title>Evolution of pathogenesis and genome organization in the Tremellales.</title>
        <authorList>
            <person name="Cuomo C."/>
            <person name="Litvintseva A."/>
            <person name="Heitman J."/>
            <person name="Chen Y."/>
            <person name="Sun S."/>
            <person name="Springer D."/>
            <person name="Dromer F."/>
            <person name="Young S."/>
            <person name="Zeng Q."/>
            <person name="Chapman S."/>
            <person name="Gujja S."/>
            <person name="Saif S."/>
            <person name="Birren B."/>
        </authorList>
    </citation>
    <scope>NUCLEOTIDE SEQUENCE [LARGE SCALE GENOMIC DNA]</scope>
    <source>
        <strain evidence="2 3">CBS 6039</strain>
    </source>
</reference>
<sequence length="110" mass="11982">MVLPRVGGQEMLGHAYLFHLSPLALSQIMVNDYSRMPMSERDSCSLTVVALLTGTYFCMTLTSAAVVWIPTPGCLRGRHPTTVTGAKLLQLFVLCGGPSSFPLLLLLRLM</sequence>
<protein>
    <submittedName>
        <fullName evidence="2">Uncharacterized protein</fullName>
    </submittedName>
</protein>
<name>A0A1E3HEW3_9TREE</name>
<accession>A0A1E3HEW3</accession>
<dbReference type="GeneID" id="30158468"/>
<keyword evidence="1" id="KW-1133">Transmembrane helix</keyword>
<gene>
    <name evidence="2" type="ORF">L202_07159</name>
</gene>
<dbReference type="RefSeq" id="XP_018990635.1">
    <property type="nucleotide sequence ID" value="XM_019141828.1"/>
</dbReference>
<keyword evidence="1" id="KW-0812">Transmembrane</keyword>
<organism evidence="2 3">
    <name type="scientific">Cryptococcus amylolentus CBS 6039</name>
    <dbReference type="NCBI Taxonomy" id="1295533"/>
    <lineage>
        <taxon>Eukaryota</taxon>
        <taxon>Fungi</taxon>
        <taxon>Dikarya</taxon>
        <taxon>Basidiomycota</taxon>
        <taxon>Agaricomycotina</taxon>
        <taxon>Tremellomycetes</taxon>
        <taxon>Tremellales</taxon>
        <taxon>Cryptococcaceae</taxon>
        <taxon>Cryptococcus</taxon>
    </lineage>
</organism>